<reference evidence="3" key="1">
    <citation type="submission" date="2023-08" db="EMBL/GenBank/DDBJ databases">
        <title>Mucin Metabolism Genes Underlie the Key Renovations of Bacteroides xylanisolvens Genomes in Captive Great Apes.</title>
        <authorList>
            <person name="Nishida A.H."/>
        </authorList>
    </citation>
    <scope>NUCLEOTIDE SEQUENCE</scope>
    <source>
        <strain evidence="3">P13.H9</strain>
    </source>
</reference>
<gene>
    <name evidence="3" type="ORF">LD004_16990</name>
</gene>
<evidence type="ECO:0000313" key="4">
    <source>
        <dbReference type="Proteomes" id="UP001198461"/>
    </source>
</evidence>
<evidence type="ECO:0000313" key="3">
    <source>
        <dbReference type="EMBL" id="MCA4705299.1"/>
    </source>
</evidence>
<organism evidence="3 4">
    <name type="scientific">Bacteroides xylanisolvens</name>
    <dbReference type="NCBI Taxonomy" id="371601"/>
    <lineage>
        <taxon>Bacteria</taxon>
        <taxon>Pseudomonadati</taxon>
        <taxon>Bacteroidota</taxon>
        <taxon>Bacteroidia</taxon>
        <taxon>Bacteroidales</taxon>
        <taxon>Bacteroidaceae</taxon>
        <taxon>Bacteroides</taxon>
    </lineage>
</organism>
<dbReference type="EMBL" id="JAIWYE010000029">
    <property type="protein sequence ID" value="MCA4705299.1"/>
    <property type="molecule type" value="Genomic_DNA"/>
</dbReference>
<dbReference type="Gene3D" id="3.40.50.200">
    <property type="entry name" value="Peptidase S8/S53 domain"/>
    <property type="match status" value="1"/>
</dbReference>
<name>A0AAW4T1K2_9BACE</name>
<evidence type="ECO:0000256" key="1">
    <source>
        <dbReference type="SAM" id="MobiDB-lite"/>
    </source>
</evidence>
<dbReference type="RefSeq" id="WP_118196831.1">
    <property type="nucleotide sequence ID" value="NZ_JAIWXB010000027.1"/>
</dbReference>
<dbReference type="Proteomes" id="UP001198461">
    <property type="component" value="Unassembled WGS sequence"/>
</dbReference>
<accession>A0AAW4T1K2</accession>
<dbReference type="SUPFAM" id="SSF52743">
    <property type="entry name" value="Subtilisin-like"/>
    <property type="match status" value="1"/>
</dbReference>
<dbReference type="InterPro" id="IPR034074">
    <property type="entry name" value="Y4bN_pept_dom"/>
</dbReference>
<proteinExistence type="predicted"/>
<evidence type="ECO:0000259" key="2">
    <source>
        <dbReference type="Pfam" id="PF00082"/>
    </source>
</evidence>
<dbReference type="GO" id="GO:0004252">
    <property type="term" value="F:serine-type endopeptidase activity"/>
    <property type="evidence" value="ECO:0007669"/>
    <property type="project" value="InterPro"/>
</dbReference>
<dbReference type="InterPro" id="IPR036852">
    <property type="entry name" value="Peptidase_S8/S53_dom_sf"/>
</dbReference>
<comment type="caution">
    <text evidence="3">The sequence shown here is derived from an EMBL/GenBank/DDBJ whole genome shotgun (WGS) entry which is preliminary data.</text>
</comment>
<dbReference type="InterPro" id="IPR000209">
    <property type="entry name" value="Peptidase_S8/S53_dom"/>
</dbReference>
<dbReference type="Pfam" id="PF00082">
    <property type="entry name" value="Peptidase_S8"/>
    <property type="match status" value="1"/>
</dbReference>
<dbReference type="AlphaFoldDB" id="A0AAW4T1K2"/>
<dbReference type="GO" id="GO:0006508">
    <property type="term" value="P:proteolysis"/>
    <property type="evidence" value="ECO:0007669"/>
    <property type="project" value="InterPro"/>
</dbReference>
<sequence>MTQYPLLFFPDREEVTRSKLNGGGGNIHKPSTQRQGERLSPRFNELCTALEAKRFQLQQSSSGIDPEEVLVLETVGSIEEFAKSVVNIEGFEWLGEIEIDDIEPDDDFYDEKSEAKYLKGRLYLISTNIAAMNQLLSLWNQFIQDPNIKFQRGFGKFKDVFKQLKDIRRWDVQDRFDETNVLNIWKQNLELAPDQVIRFEIELWYRNNIELRQQSFSSVQSLLNSMGGNVVTFSEISEISYHAILAELPASEIRNIINNLDVALVKCDNIMYFRPSGQIIMDNTLIEESGSDLEISDNILPVGEPIVAIFDGYPLANHEILAGRLQIDDPDNIDQAYQANERKHGTAMCSLIVKGDINNNQGYISCPLYVRPIMKPNEYDRTEYVPNDILLVDTIHRAVKRMFEGDNDETPSAPMVKVINLSIGDPDRVFYNTMSPLSKLLDWLSFKYKVLFIVSSGNNYNEIILDISQSEFNQLSKIEQEKIFVKKILNNSRNCRLMSPAETINNITVGATHSDFTIIDESERRLNPYSNIFPSTYTSIGSGYRRAIKPDLVYDGGRQMYEFDIIQNNVLKPTRYKRKPGILVAAPDSTLSKTMYELGTSNSAALMTRNGYFCYEALSELMQIHDIGNQFISILIKAMLIHGCSWDNIGDFIEERLDSNLDAYAIKKIKSKWIGYGYPNINKAIECSEQRATVIGFGELSEEEAHIYKLPIPPSLASQTIKRRLTITLSWFSPIAATTQRYRTSKLWFEAKNKMANKRINSDDKAVKRGTIQHEVFEGASAEAFVDGDVINIKVNCSKDATSYSDEIPYAIIVTLEVAEAINLPIYQEIKERIVVPVSVEQRI</sequence>
<feature type="domain" description="Peptidase S8/S53" evidence="2">
    <location>
        <begin position="306"/>
        <end position="609"/>
    </location>
</feature>
<dbReference type="CDD" id="cd04847">
    <property type="entry name" value="Peptidases_S8_Subtilisin_like_2"/>
    <property type="match status" value="1"/>
</dbReference>
<protein>
    <submittedName>
        <fullName evidence="3">S8 family peptidase</fullName>
    </submittedName>
</protein>
<dbReference type="GeneID" id="66309375"/>
<feature type="region of interest" description="Disordered" evidence="1">
    <location>
        <begin position="17"/>
        <end position="38"/>
    </location>
</feature>